<keyword evidence="3" id="KW-0067">ATP-binding</keyword>
<dbReference type="OMA" id="CHIPHCA"/>
<dbReference type="Pfam" id="PF00012">
    <property type="entry name" value="HSP70"/>
    <property type="match status" value="1"/>
</dbReference>
<dbReference type="SMR" id="A0AA38FN98"/>
<accession>A0AA38FN98</accession>
<dbReference type="PROSITE" id="PS00297">
    <property type="entry name" value="HSP70_1"/>
    <property type="match status" value="1"/>
</dbReference>
<organism evidence="4 5">
    <name type="scientific">Taxus chinensis</name>
    <name type="common">Chinese yew</name>
    <name type="synonym">Taxus wallichiana var. chinensis</name>
    <dbReference type="NCBI Taxonomy" id="29808"/>
    <lineage>
        <taxon>Eukaryota</taxon>
        <taxon>Viridiplantae</taxon>
        <taxon>Streptophyta</taxon>
        <taxon>Embryophyta</taxon>
        <taxon>Tracheophyta</taxon>
        <taxon>Spermatophyta</taxon>
        <taxon>Pinopsida</taxon>
        <taxon>Pinidae</taxon>
        <taxon>Conifers II</taxon>
        <taxon>Cupressales</taxon>
        <taxon>Taxaceae</taxon>
        <taxon>Taxus</taxon>
    </lineage>
</organism>
<dbReference type="GO" id="GO:0140662">
    <property type="term" value="F:ATP-dependent protein folding chaperone"/>
    <property type="evidence" value="ECO:0007669"/>
    <property type="project" value="InterPro"/>
</dbReference>
<dbReference type="FunFam" id="3.30.420.40:FF:000028">
    <property type="entry name" value="heat shock 70 kDa protein-like"/>
    <property type="match status" value="1"/>
</dbReference>
<protein>
    <recommendedName>
        <fullName evidence="6">Heat shock protein 70</fullName>
    </recommendedName>
</protein>
<sequence>MTNHMRCTRPRETTRNILEERLVYVGTCHIPHCAEMDRKGKGKEKVIGIDLGTTYSSVGVWMHDRVEIIVNDQGNRTTPSMVAFASNERQVGDAAKLQISTNPMNTVFDAKRLIGRRFTDPTVQADIKLWPFSVVAGDNGKPMIEVT</sequence>
<evidence type="ECO:0000313" key="4">
    <source>
        <dbReference type="EMBL" id="KAH9306373.1"/>
    </source>
</evidence>
<dbReference type="AlphaFoldDB" id="A0AA38FN98"/>
<dbReference type="GO" id="GO:0005524">
    <property type="term" value="F:ATP binding"/>
    <property type="evidence" value="ECO:0007669"/>
    <property type="project" value="UniProtKB-KW"/>
</dbReference>
<evidence type="ECO:0000256" key="1">
    <source>
        <dbReference type="ARBA" id="ARBA00007381"/>
    </source>
</evidence>
<evidence type="ECO:0008006" key="6">
    <source>
        <dbReference type="Google" id="ProtNLM"/>
    </source>
</evidence>
<keyword evidence="5" id="KW-1185">Reference proteome</keyword>
<gene>
    <name evidence="4" type="ORF">KI387_010777</name>
</gene>
<name>A0AA38FN98_TAXCH</name>
<dbReference type="InterPro" id="IPR018181">
    <property type="entry name" value="Heat_shock_70_CS"/>
</dbReference>
<evidence type="ECO:0000313" key="5">
    <source>
        <dbReference type="Proteomes" id="UP000824469"/>
    </source>
</evidence>
<dbReference type="InterPro" id="IPR043129">
    <property type="entry name" value="ATPase_NBD"/>
</dbReference>
<dbReference type="EMBL" id="JAHRHJ020000008">
    <property type="protein sequence ID" value="KAH9306373.1"/>
    <property type="molecule type" value="Genomic_DNA"/>
</dbReference>
<reference evidence="4 5" key="1">
    <citation type="journal article" date="2021" name="Nat. Plants">
        <title>The Taxus genome provides insights into paclitaxel biosynthesis.</title>
        <authorList>
            <person name="Xiong X."/>
            <person name="Gou J."/>
            <person name="Liao Q."/>
            <person name="Li Y."/>
            <person name="Zhou Q."/>
            <person name="Bi G."/>
            <person name="Li C."/>
            <person name="Du R."/>
            <person name="Wang X."/>
            <person name="Sun T."/>
            <person name="Guo L."/>
            <person name="Liang H."/>
            <person name="Lu P."/>
            <person name="Wu Y."/>
            <person name="Zhang Z."/>
            <person name="Ro D.K."/>
            <person name="Shang Y."/>
            <person name="Huang S."/>
            <person name="Yan J."/>
        </authorList>
    </citation>
    <scope>NUCLEOTIDE SEQUENCE [LARGE SCALE GENOMIC DNA]</scope>
    <source>
        <strain evidence="4">Ta-2019</strain>
    </source>
</reference>
<evidence type="ECO:0000256" key="3">
    <source>
        <dbReference type="ARBA" id="ARBA00022840"/>
    </source>
</evidence>
<comment type="caution">
    <text evidence="4">The sequence shown here is derived from an EMBL/GenBank/DDBJ whole genome shotgun (WGS) entry which is preliminary data.</text>
</comment>
<proteinExistence type="inferred from homology"/>
<dbReference type="InterPro" id="IPR013126">
    <property type="entry name" value="Hsp_70_fam"/>
</dbReference>
<dbReference type="Proteomes" id="UP000824469">
    <property type="component" value="Unassembled WGS sequence"/>
</dbReference>
<comment type="similarity">
    <text evidence="1">Belongs to the heat shock protein 70 family.</text>
</comment>
<keyword evidence="2" id="KW-0547">Nucleotide-binding</keyword>
<evidence type="ECO:0000256" key="2">
    <source>
        <dbReference type="ARBA" id="ARBA00022741"/>
    </source>
</evidence>
<dbReference type="Gene3D" id="3.30.420.40">
    <property type="match status" value="1"/>
</dbReference>
<dbReference type="PANTHER" id="PTHR19375">
    <property type="entry name" value="HEAT SHOCK PROTEIN 70KDA"/>
    <property type="match status" value="1"/>
</dbReference>
<dbReference type="PRINTS" id="PR00301">
    <property type="entry name" value="HEATSHOCK70"/>
</dbReference>
<dbReference type="SUPFAM" id="SSF53067">
    <property type="entry name" value="Actin-like ATPase domain"/>
    <property type="match status" value="1"/>
</dbReference>